<keyword evidence="4" id="KW-1185">Reference proteome</keyword>
<dbReference type="HOGENOM" id="CLU_022757_1_0_9"/>
<keyword evidence="1" id="KW-1133">Transmembrane helix</keyword>
<dbReference type="EMBL" id="CP009933">
    <property type="protein sequence ID" value="AKA68153.1"/>
    <property type="molecule type" value="Genomic_DNA"/>
</dbReference>
<keyword evidence="1" id="KW-0812">Transmembrane</keyword>
<dbReference type="KEGG" id="csq:CSCA_1028"/>
<evidence type="ECO:0000259" key="2">
    <source>
        <dbReference type="Pfam" id="PF00144"/>
    </source>
</evidence>
<dbReference type="PANTHER" id="PTHR46825">
    <property type="entry name" value="D-ALANYL-D-ALANINE-CARBOXYPEPTIDASE/ENDOPEPTIDASE AMPH"/>
    <property type="match status" value="1"/>
</dbReference>
<dbReference type="PANTHER" id="PTHR46825:SF9">
    <property type="entry name" value="BETA-LACTAMASE-RELATED DOMAIN-CONTAINING PROTEIN"/>
    <property type="match status" value="1"/>
</dbReference>
<feature type="transmembrane region" description="Helical" evidence="1">
    <location>
        <begin position="638"/>
        <end position="658"/>
    </location>
</feature>
<reference evidence="3 4" key="1">
    <citation type="journal article" date="2015" name="J. Biotechnol.">
        <title>Complete genome sequence of a malodorant-producing acetogen, Clostridium scatologenes ATCC 25775(T).</title>
        <authorList>
            <person name="Zhu Z."/>
            <person name="Guo T."/>
            <person name="Zheng H."/>
            <person name="Song T."/>
            <person name="Ouyang P."/>
            <person name="Xie J."/>
        </authorList>
    </citation>
    <scope>NUCLEOTIDE SEQUENCE [LARGE SCALE GENOMIC DNA]</scope>
    <source>
        <strain evidence="3 4">ATCC 25775</strain>
    </source>
</reference>
<accession>A0A0E3M8C1</accession>
<dbReference type="InterPro" id="IPR050491">
    <property type="entry name" value="AmpC-like"/>
</dbReference>
<feature type="domain" description="Beta-lactamase-related" evidence="2">
    <location>
        <begin position="75"/>
        <end position="392"/>
    </location>
</feature>
<name>A0A0E3M8C1_CLOSL</name>
<dbReference type="Proteomes" id="UP000033115">
    <property type="component" value="Chromosome"/>
</dbReference>
<dbReference type="InterPro" id="IPR012338">
    <property type="entry name" value="Beta-lactam/transpept-like"/>
</dbReference>
<evidence type="ECO:0000313" key="3">
    <source>
        <dbReference type="EMBL" id="AKA68153.1"/>
    </source>
</evidence>
<keyword evidence="1" id="KW-0472">Membrane</keyword>
<feature type="transmembrane region" description="Helical" evidence="1">
    <location>
        <begin position="603"/>
        <end position="626"/>
    </location>
</feature>
<dbReference type="Gene3D" id="3.40.710.10">
    <property type="entry name" value="DD-peptidase/beta-lactamase superfamily"/>
    <property type="match status" value="1"/>
</dbReference>
<evidence type="ECO:0000256" key="1">
    <source>
        <dbReference type="SAM" id="Phobius"/>
    </source>
</evidence>
<dbReference type="InterPro" id="IPR001466">
    <property type="entry name" value="Beta-lactam-related"/>
</dbReference>
<proteinExistence type="predicted"/>
<dbReference type="SUPFAM" id="SSF56601">
    <property type="entry name" value="beta-lactamase/transpeptidase-like"/>
    <property type="match status" value="1"/>
</dbReference>
<feature type="transmembrane region" description="Helical" evidence="1">
    <location>
        <begin position="563"/>
        <end position="583"/>
    </location>
</feature>
<evidence type="ECO:0000313" key="4">
    <source>
        <dbReference type="Proteomes" id="UP000033115"/>
    </source>
</evidence>
<protein>
    <submittedName>
        <fullName evidence="3">Penicillin-binding protein</fullName>
    </submittedName>
</protein>
<feature type="transmembrane region" description="Helical" evidence="1">
    <location>
        <begin position="12"/>
        <end position="36"/>
    </location>
</feature>
<dbReference type="Pfam" id="PF00144">
    <property type="entry name" value="Beta-lactamase"/>
    <property type="match status" value="1"/>
</dbReference>
<dbReference type="RefSeq" id="WP_029159644.1">
    <property type="nucleotide sequence ID" value="NZ_CP009933.1"/>
</dbReference>
<gene>
    <name evidence="3" type="ORF">CSCA_1028</name>
</gene>
<dbReference type="STRING" id="1548.CSCA_1028"/>
<organism evidence="3 4">
    <name type="scientific">Clostridium scatologenes</name>
    <dbReference type="NCBI Taxonomy" id="1548"/>
    <lineage>
        <taxon>Bacteria</taxon>
        <taxon>Bacillati</taxon>
        <taxon>Bacillota</taxon>
        <taxon>Clostridia</taxon>
        <taxon>Eubacteriales</taxon>
        <taxon>Clostridiaceae</taxon>
        <taxon>Clostridium</taxon>
    </lineage>
</organism>
<dbReference type="AlphaFoldDB" id="A0A0E3M8C1"/>
<feature type="transmembrane region" description="Helical" evidence="1">
    <location>
        <begin position="529"/>
        <end position="551"/>
    </location>
</feature>
<sequence length="665" mass="75599">MKKFITYIRRFIIVFTLVAYVFPIFCFPAVTIYHFLNAKETVSAKGNDQKSSISLLGENTKESLNKDSIENFADHMFNEQLKKFNVPGAVFTVVKDNKVIFEKGYGYSDLDKKIPVDPKTTVFRAASVSKTFTATAVMQLKEKNKLNLNKDVNKYLKDFKIDNKYSKPVTLNNLLTHTAGFDEKFIKESQIESYLQEKPLKDDLISRPRPIIREPGEIPQYSNYGMSVAGYAVESITGVPFNKYIEDNILKPLNMTNSTFSWNKKILNNLSQGYDYKNGVNKKIPIYGEVLSPAGGLKTTGDDMAKFMIAHLNHGTYDNTSILNKDTIDDMDKKHFPLDKNIPGVCYGLTENYINGVKVLSQGGNNYGFNSVLNLIPEDNLGFFISTNGNSGASVCSSISMQFINKYYPQTKPQITKNIDSNFTKSNLKKLEGTYQSIRYPKNELGKLILLFTPTLQIGNNSDTLILKYPGGEDIYKEIEPLIFKNVKKGDTLTFKTNGQENTSYLLTAGSSTAFEKVKWYENPTLHKIIFMIFSVLFLFMSIIMILLKFKKKIVEEPIRFKYCRWIIFSISILNLIFLLGMAKEGIALFSTLPFVPDLLPAIKRLLIIPIVTTIFSLGLLILTCVHWNKEKTDFSKNVCIIVICCVFLIFSVFLNYWNLLGFKF</sequence>